<evidence type="ECO:0000313" key="2">
    <source>
        <dbReference type="Proteomes" id="UP000003150"/>
    </source>
</evidence>
<proteinExistence type="predicted"/>
<dbReference type="HOGENOM" id="CLU_3195095_0_0_11"/>
<organism evidence="1 2">
    <name type="scientific">Schaalia odontolytica F0309</name>
    <dbReference type="NCBI Taxonomy" id="649742"/>
    <lineage>
        <taxon>Bacteria</taxon>
        <taxon>Bacillati</taxon>
        <taxon>Actinomycetota</taxon>
        <taxon>Actinomycetes</taxon>
        <taxon>Actinomycetales</taxon>
        <taxon>Actinomycetaceae</taxon>
        <taxon>Schaalia</taxon>
    </lineage>
</organism>
<gene>
    <name evidence="1" type="ORF">HMPREF0970_01130</name>
</gene>
<accession>D4TYV2</accession>
<dbReference type="AlphaFoldDB" id="D4TYV2"/>
<reference evidence="1 2" key="1">
    <citation type="submission" date="2009-10" db="EMBL/GenBank/DDBJ databases">
        <authorList>
            <person name="Weinstock G."/>
            <person name="Sodergren E."/>
            <person name="Clifton S."/>
            <person name="Fulton L."/>
            <person name="Fulton B."/>
            <person name="Courtney L."/>
            <person name="Fronick C."/>
            <person name="Harrison M."/>
            <person name="Strong C."/>
            <person name="Farmer C."/>
            <person name="Delahaunty K."/>
            <person name="Markovic C."/>
            <person name="Hall O."/>
            <person name="Minx P."/>
            <person name="Tomlinson C."/>
            <person name="Mitreva M."/>
            <person name="Nelson J."/>
            <person name="Hou S."/>
            <person name="Wollam A."/>
            <person name="Pepin K.H."/>
            <person name="Johnson M."/>
            <person name="Bhonagiri V."/>
            <person name="Nash W.E."/>
            <person name="Warren W."/>
            <person name="Chinwalla A."/>
            <person name="Mardis E.R."/>
            <person name="Wilson R.K."/>
        </authorList>
    </citation>
    <scope>NUCLEOTIDE SEQUENCE [LARGE SCALE GENOMIC DNA]</scope>
    <source>
        <strain evidence="1 2">F0309</strain>
    </source>
</reference>
<evidence type="ECO:0000313" key="1">
    <source>
        <dbReference type="EMBL" id="EFF79907.1"/>
    </source>
</evidence>
<name>D4TYV2_9ACTO</name>
<sequence>MGEWGAVTLSVCLPSGATRDELDRAWRLAWLAWCSRVRESRIRGM</sequence>
<dbReference type="Proteomes" id="UP000003150">
    <property type="component" value="Unassembled WGS sequence"/>
</dbReference>
<dbReference type="EMBL" id="ACYT02000031">
    <property type="protein sequence ID" value="EFF79907.1"/>
    <property type="molecule type" value="Genomic_DNA"/>
</dbReference>
<protein>
    <submittedName>
        <fullName evidence="1">Uncharacterized protein</fullName>
    </submittedName>
</protein>
<comment type="caution">
    <text evidence="1">The sequence shown here is derived from an EMBL/GenBank/DDBJ whole genome shotgun (WGS) entry which is preliminary data.</text>
</comment>